<dbReference type="PANTHER" id="PTHR33164">
    <property type="entry name" value="TRANSCRIPTIONAL REGULATOR, MARR FAMILY"/>
    <property type="match status" value="1"/>
</dbReference>
<dbReference type="InterPro" id="IPR055166">
    <property type="entry name" value="Transc_reg_Sar_Rot_HTH"/>
</dbReference>
<dbReference type="InterPro" id="IPR000835">
    <property type="entry name" value="HTH_MarR-typ"/>
</dbReference>
<evidence type="ECO:0000313" key="9">
    <source>
        <dbReference type="Proteomes" id="UP000316406"/>
    </source>
</evidence>
<keyword evidence="4" id="KW-0238">DNA-binding</keyword>
<dbReference type="GO" id="GO:0003700">
    <property type="term" value="F:DNA-binding transcription factor activity"/>
    <property type="evidence" value="ECO:0007669"/>
    <property type="project" value="InterPro"/>
</dbReference>
<dbReference type="SMART" id="SM00347">
    <property type="entry name" value="HTH_MARR"/>
    <property type="match status" value="1"/>
</dbReference>
<evidence type="ECO:0000256" key="5">
    <source>
        <dbReference type="ARBA" id="ARBA00023163"/>
    </source>
</evidence>
<feature type="domain" description="HTH marR-type" evidence="7">
    <location>
        <begin position="7"/>
        <end position="159"/>
    </location>
</feature>
<dbReference type="PANTHER" id="PTHR33164:SF5">
    <property type="entry name" value="ORGANIC HYDROPEROXIDE RESISTANCE TRANSCRIPTIONAL REGULATOR"/>
    <property type="match status" value="1"/>
</dbReference>
<dbReference type="Proteomes" id="UP000316406">
    <property type="component" value="Unassembled WGS sequence"/>
</dbReference>
<evidence type="ECO:0000256" key="1">
    <source>
        <dbReference type="ARBA" id="ARBA00004496"/>
    </source>
</evidence>
<dbReference type="Gene3D" id="1.10.10.10">
    <property type="entry name" value="Winged helix-like DNA-binding domain superfamily/Winged helix DNA-binding domain"/>
    <property type="match status" value="1"/>
</dbReference>
<sequence>MDPLALDRQLCFALYSASRAMTSTYRDLLDDLGITYPQYLVMLALWEHRPSGNSSQDNRAEPNHDPGTRNTGLSVKELGSRLQLDSGTLSPLLTRLEGLGFVTRRRSTADSRSVFVDLTSRGAAARSDADCIPRELAERTKIDTDEMSDLLDALQSLTRNLREAPTTHHTMHHR</sequence>
<comment type="subcellular location">
    <subcellularLocation>
        <location evidence="1">Cytoplasm</location>
    </subcellularLocation>
</comment>
<feature type="region of interest" description="Disordered" evidence="6">
    <location>
        <begin position="51"/>
        <end position="73"/>
    </location>
</feature>
<evidence type="ECO:0000256" key="2">
    <source>
        <dbReference type="ARBA" id="ARBA00022490"/>
    </source>
</evidence>
<reference evidence="8 9" key="1">
    <citation type="submission" date="2019-07" db="EMBL/GenBank/DDBJ databases">
        <title>Draft genome sequence of Brevibacterium aurantiacum XU54 isolated from Xinjiang China.</title>
        <authorList>
            <person name="Xu X."/>
        </authorList>
    </citation>
    <scope>NUCLEOTIDE SEQUENCE [LARGE SCALE GENOMIC DNA]</scope>
    <source>
        <strain evidence="8 9">XU54</strain>
    </source>
</reference>
<evidence type="ECO:0000259" key="7">
    <source>
        <dbReference type="PROSITE" id="PS50995"/>
    </source>
</evidence>
<proteinExistence type="predicted"/>
<dbReference type="RefSeq" id="WP_143923617.1">
    <property type="nucleotide sequence ID" value="NZ_VLTK01000010.1"/>
</dbReference>
<keyword evidence="9" id="KW-1185">Reference proteome</keyword>
<evidence type="ECO:0000256" key="3">
    <source>
        <dbReference type="ARBA" id="ARBA00023015"/>
    </source>
</evidence>
<feature type="compositionally biased region" description="Basic and acidic residues" evidence="6">
    <location>
        <begin position="58"/>
        <end position="67"/>
    </location>
</feature>
<name>A0A556C903_BREAU</name>
<dbReference type="Pfam" id="PF22381">
    <property type="entry name" value="Staph_reg_Sar_Rot"/>
    <property type="match status" value="1"/>
</dbReference>
<dbReference type="InterPro" id="IPR036390">
    <property type="entry name" value="WH_DNA-bd_sf"/>
</dbReference>
<keyword evidence="3" id="KW-0805">Transcription regulation</keyword>
<dbReference type="GO" id="GO:0006950">
    <property type="term" value="P:response to stress"/>
    <property type="evidence" value="ECO:0007669"/>
    <property type="project" value="TreeGrafter"/>
</dbReference>
<evidence type="ECO:0000313" key="8">
    <source>
        <dbReference type="EMBL" id="TSI13881.1"/>
    </source>
</evidence>
<accession>A0A556C903</accession>
<gene>
    <name evidence="8" type="ORF">FO013_16295</name>
</gene>
<dbReference type="EMBL" id="VLTK01000010">
    <property type="protein sequence ID" value="TSI13881.1"/>
    <property type="molecule type" value="Genomic_DNA"/>
</dbReference>
<evidence type="ECO:0000256" key="4">
    <source>
        <dbReference type="ARBA" id="ARBA00023125"/>
    </source>
</evidence>
<organism evidence="8 9">
    <name type="scientific">Brevibacterium aurantiacum</name>
    <dbReference type="NCBI Taxonomy" id="273384"/>
    <lineage>
        <taxon>Bacteria</taxon>
        <taxon>Bacillati</taxon>
        <taxon>Actinomycetota</taxon>
        <taxon>Actinomycetes</taxon>
        <taxon>Micrococcales</taxon>
        <taxon>Brevibacteriaceae</taxon>
        <taxon>Brevibacterium</taxon>
    </lineage>
</organism>
<dbReference type="GO" id="GO:0005737">
    <property type="term" value="C:cytoplasm"/>
    <property type="evidence" value="ECO:0007669"/>
    <property type="project" value="UniProtKB-SubCell"/>
</dbReference>
<dbReference type="PRINTS" id="PR00598">
    <property type="entry name" value="HTHMARR"/>
</dbReference>
<keyword evidence="2" id="KW-0963">Cytoplasm</keyword>
<dbReference type="PROSITE" id="PS50995">
    <property type="entry name" value="HTH_MARR_2"/>
    <property type="match status" value="1"/>
</dbReference>
<keyword evidence="5" id="KW-0804">Transcription</keyword>
<evidence type="ECO:0000256" key="6">
    <source>
        <dbReference type="SAM" id="MobiDB-lite"/>
    </source>
</evidence>
<dbReference type="OrthoDB" id="9806864at2"/>
<dbReference type="SUPFAM" id="SSF46785">
    <property type="entry name" value="Winged helix' DNA-binding domain"/>
    <property type="match status" value="1"/>
</dbReference>
<comment type="caution">
    <text evidence="8">The sequence shown here is derived from an EMBL/GenBank/DDBJ whole genome shotgun (WGS) entry which is preliminary data.</text>
</comment>
<dbReference type="InterPro" id="IPR036388">
    <property type="entry name" value="WH-like_DNA-bd_sf"/>
</dbReference>
<protein>
    <submittedName>
        <fullName evidence="8">MarR family transcriptional regulator</fullName>
    </submittedName>
</protein>
<dbReference type="AlphaFoldDB" id="A0A556C903"/>
<dbReference type="InterPro" id="IPR039422">
    <property type="entry name" value="MarR/SlyA-like"/>
</dbReference>